<reference evidence="4" key="1">
    <citation type="submission" date="2019-04" db="EMBL/GenBank/DDBJ databases">
        <authorList>
            <person name="Alioto T."/>
            <person name="Alioto T."/>
        </authorList>
    </citation>
    <scope>NUCLEOTIDE SEQUENCE [LARGE SCALE GENOMIC DNA]</scope>
</reference>
<dbReference type="InterPro" id="IPR016186">
    <property type="entry name" value="C-type_lectin-like/link_sf"/>
</dbReference>
<keyword evidence="5" id="KW-1185">Reference proteome</keyword>
<dbReference type="GO" id="GO:0009897">
    <property type="term" value="C:external side of plasma membrane"/>
    <property type="evidence" value="ECO:0007669"/>
    <property type="project" value="TreeGrafter"/>
</dbReference>
<feature type="non-terminal residue" evidence="4">
    <location>
        <position position="1"/>
    </location>
</feature>
<dbReference type="AlphaFoldDB" id="A0A5E4D971"/>
<dbReference type="PANTHER" id="PTHR45710:SF35">
    <property type="entry name" value="C-TYPE LECTIN DOMAIN FAMILY 2 MEMBER D"/>
    <property type="match status" value="1"/>
</dbReference>
<evidence type="ECO:0000313" key="4">
    <source>
        <dbReference type="EMBL" id="VTJ90793.1"/>
    </source>
</evidence>
<dbReference type="PROSITE" id="PS50041">
    <property type="entry name" value="C_TYPE_LECTIN_2"/>
    <property type="match status" value="1"/>
</dbReference>
<name>A0A5E4D971_MARMO</name>
<dbReference type="Proteomes" id="UP000335636">
    <property type="component" value="Unassembled WGS sequence"/>
</dbReference>
<keyword evidence="2" id="KW-0812">Transmembrane</keyword>
<feature type="non-terminal residue" evidence="4">
    <location>
        <position position="95"/>
    </location>
</feature>
<accession>A0A5E4D971</accession>
<dbReference type="Gene3D" id="3.10.100.10">
    <property type="entry name" value="Mannose-Binding Protein A, subunit A"/>
    <property type="match status" value="1"/>
</dbReference>
<keyword evidence="2" id="KW-0735">Signal-anchor</keyword>
<feature type="domain" description="C-type lectin" evidence="3">
    <location>
        <begin position="22"/>
        <end position="95"/>
    </location>
</feature>
<proteinExistence type="predicted"/>
<evidence type="ECO:0000256" key="2">
    <source>
        <dbReference type="ARBA" id="ARBA00022968"/>
    </source>
</evidence>
<protein>
    <recommendedName>
        <fullName evidence="3">C-type lectin domain-containing protein</fullName>
    </recommendedName>
</protein>
<dbReference type="InterPro" id="IPR016187">
    <property type="entry name" value="CTDL_fold"/>
</dbReference>
<dbReference type="InterPro" id="IPR050828">
    <property type="entry name" value="C-type_lectin/matrix_domain"/>
</dbReference>
<dbReference type="InterPro" id="IPR001304">
    <property type="entry name" value="C-type_lectin-like"/>
</dbReference>
<evidence type="ECO:0000259" key="3">
    <source>
        <dbReference type="PROSITE" id="PS50041"/>
    </source>
</evidence>
<comment type="caution">
    <text evidence="4">The sequence shown here is derived from an EMBL/GenBank/DDBJ whole genome shotgun (WGS) entry which is preliminary data.</text>
</comment>
<dbReference type="SUPFAM" id="SSF56436">
    <property type="entry name" value="C-type lectin-like"/>
    <property type="match status" value="1"/>
</dbReference>
<evidence type="ECO:0000313" key="5">
    <source>
        <dbReference type="Proteomes" id="UP000335636"/>
    </source>
</evidence>
<organism evidence="4 5">
    <name type="scientific">Marmota monax</name>
    <name type="common">Woodchuck</name>
    <dbReference type="NCBI Taxonomy" id="9995"/>
    <lineage>
        <taxon>Eukaryota</taxon>
        <taxon>Metazoa</taxon>
        <taxon>Chordata</taxon>
        <taxon>Craniata</taxon>
        <taxon>Vertebrata</taxon>
        <taxon>Euteleostomi</taxon>
        <taxon>Mammalia</taxon>
        <taxon>Eutheria</taxon>
        <taxon>Euarchontoglires</taxon>
        <taxon>Glires</taxon>
        <taxon>Rodentia</taxon>
        <taxon>Sciuromorpha</taxon>
        <taxon>Sciuridae</taxon>
        <taxon>Xerinae</taxon>
        <taxon>Marmotini</taxon>
        <taxon>Marmota</taxon>
    </lineage>
</organism>
<evidence type="ECO:0000256" key="1">
    <source>
        <dbReference type="ARBA" id="ARBA00004401"/>
    </source>
</evidence>
<dbReference type="PANTHER" id="PTHR45710">
    <property type="entry name" value="C-TYPE LECTIN DOMAIN-CONTAINING PROTEIN 180"/>
    <property type="match status" value="1"/>
</dbReference>
<dbReference type="Pfam" id="PF00059">
    <property type="entry name" value="Lectin_C"/>
    <property type="match status" value="1"/>
</dbReference>
<gene>
    <name evidence="4" type="ORF">MONAX_5E047991</name>
</gene>
<comment type="subcellular location">
    <subcellularLocation>
        <location evidence="1">Cell membrane</location>
        <topology evidence="1">Single-pass type II membrane protein</topology>
    </subcellularLocation>
</comment>
<sequence length="95" mass="11152">KNKEQTLENSVLSSCPKDWIAFGSQCLYFAEDMGNWTFSQTFCANFEAGIGQFESQEELQNFLKRYKGLSDYWIGLNRKASYHIWKWTNNTKCKT</sequence>
<dbReference type="EMBL" id="CABDUW010005097">
    <property type="protein sequence ID" value="VTJ90793.1"/>
    <property type="molecule type" value="Genomic_DNA"/>
</dbReference>